<protein>
    <recommendedName>
        <fullName evidence="1">TIL-like domain-containing protein</fullName>
    </recommendedName>
</protein>
<reference evidence="5" key="1">
    <citation type="submission" date="2017-02" db="UniProtKB">
        <authorList>
            <consortium name="WormBaseParasite"/>
        </authorList>
    </citation>
    <scope>IDENTIFICATION</scope>
</reference>
<dbReference type="Pfam" id="PF22897">
    <property type="entry name" value="TIL_2"/>
    <property type="match status" value="1"/>
</dbReference>
<feature type="domain" description="TIL-like" evidence="1">
    <location>
        <begin position="16"/>
        <end position="63"/>
    </location>
</feature>
<reference evidence="2 4" key="2">
    <citation type="submission" date="2018-11" db="EMBL/GenBank/DDBJ databases">
        <authorList>
            <consortium name="Pathogen Informatics"/>
        </authorList>
    </citation>
    <scope>NUCLEOTIDE SEQUENCE [LARGE SCALE GENOMIC DNA]</scope>
</reference>
<dbReference type="Proteomes" id="UP000038040">
    <property type="component" value="Unplaced"/>
</dbReference>
<sequence>MNIPLWQLIEYKGSNGRKCGNNMVYRVIDEVKYADDVSPKVICIVECTCINEQYERKNGQCIEKNNITKRNEAEVSFTLNFCQNILKYRRIFLIFKILTNNYYKIIM</sequence>
<evidence type="ECO:0000313" key="2">
    <source>
        <dbReference type="EMBL" id="VDN60945.1"/>
    </source>
</evidence>
<dbReference type="Proteomes" id="UP000274756">
    <property type="component" value="Unassembled WGS sequence"/>
</dbReference>
<evidence type="ECO:0000313" key="4">
    <source>
        <dbReference type="Proteomes" id="UP000274756"/>
    </source>
</evidence>
<dbReference type="AlphaFoldDB" id="A0A0N4UR35"/>
<proteinExistence type="predicted"/>
<evidence type="ECO:0000259" key="1">
    <source>
        <dbReference type="Pfam" id="PF22897"/>
    </source>
</evidence>
<dbReference type="WBParaSite" id="DME_0001050301-mRNA-1">
    <property type="protein sequence ID" value="DME_0001050301-mRNA-1"/>
    <property type="gene ID" value="DME_0001050301"/>
</dbReference>
<evidence type="ECO:0000313" key="3">
    <source>
        <dbReference type="Proteomes" id="UP000038040"/>
    </source>
</evidence>
<name>A0A0N4UR35_DRAME</name>
<keyword evidence="4" id="KW-1185">Reference proteome</keyword>
<dbReference type="EMBL" id="UYYG01001275">
    <property type="protein sequence ID" value="VDN60945.1"/>
    <property type="molecule type" value="Genomic_DNA"/>
</dbReference>
<organism evidence="3 5">
    <name type="scientific">Dracunculus medinensis</name>
    <name type="common">Guinea worm</name>
    <dbReference type="NCBI Taxonomy" id="318479"/>
    <lineage>
        <taxon>Eukaryota</taxon>
        <taxon>Metazoa</taxon>
        <taxon>Ecdysozoa</taxon>
        <taxon>Nematoda</taxon>
        <taxon>Chromadorea</taxon>
        <taxon>Rhabditida</taxon>
        <taxon>Spirurina</taxon>
        <taxon>Dracunculoidea</taxon>
        <taxon>Dracunculidae</taxon>
        <taxon>Dracunculus</taxon>
    </lineage>
</organism>
<gene>
    <name evidence="2" type="ORF">DME_LOCUS10918</name>
</gene>
<accession>A0A0N4UR35</accession>
<evidence type="ECO:0000313" key="5">
    <source>
        <dbReference type="WBParaSite" id="DME_0001050301-mRNA-1"/>
    </source>
</evidence>
<dbReference type="InterPro" id="IPR054450">
    <property type="entry name" value="TIL-like_dom"/>
</dbReference>